<dbReference type="InterPro" id="IPR012349">
    <property type="entry name" value="Split_barrel_FMN-bd"/>
</dbReference>
<dbReference type="EMBL" id="SLUI01000006">
    <property type="protein sequence ID" value="TCL37389.1"/>
    <property type="molecule type" value="Genomic_DNA"/>
</dbReference>
<keyword evidence="2" id="KW-1185">Reference proteome</keyword>
<protein>
    <recommendedName>
        <fullName evidence="3">Nitroimidazol reductase NimA-like FMN-containing flavoprotein (Pyridoxamine 5'-phosphate oxidase superfamily)</fullName>
    </recommendedName>
</protein>
<evidence type="ECO:0000313" key="2">
    <source>
        <dbReference type="Proteomes" id="UP000295063"/>
    </source>
</evidence>
<dbReference type="PANTHER" id="PTHR34071">
    <property type="entry name" value="5-NITROIMIDAZOLE ANTIBIOTICS RESISTANCE PROTEIN, NIMA-FAMILY-RELATED PROTEIN-RELATED"/>
    <property type="match status" value="1"/>
</dbReference>
<dbReference type="AlphaFoldDB" id="A0A4R1PXM3"/>
<dbReference type="Proteomes" id="UP000295063">
    <property type="component" value="Unassembled WGS sequence"/>
</dbReference>
<sequence length="165" mass="18776">MFHEMRRKKQFLSQELTEEILERGVTGILAVSGTGDYPYAVPLNFVYETGKIYLHCAKTGHKLDAIRRHNKVSFCVIDKEEINPEKFTTNFRSAIAFGQASEIEDDAEKLRVMRLLNSKYAPGLELEGEKEIHSAWKALAVIVIQIDHVTGKEAMDLVKMRNGHN</sequence>
<accession>A0A4R1PXM3</accession>
<dbReference type="Pfam" id="PF12900">
    <property type="entry name" value="Pyridox_ox_2"/>
    <property type="match status" value="1"/>
</dbReference>
<evidence type="ECO:0008006" key="3">
    <source>
        <dbReference type="Google" id="ProtNLM"/>
    </source>
</evidence>
<gene>
    <name evidence="1" type="ORF">EV210_106258</name>
</gene>
<name>A0A4R1PXM3_9FIRM</name>
<dbReference type="SUPFAM" id="SSF50475">
    <property type="entry name" value="FMN-binding split barrel"/>
    <property type="match status" value="1"/>
</dbReference>
<dbReference type="PANTHER" id="PTHR34071:SF2">
    <property type="entry name" value="FLAVIN-NUCLEOTIDE-BINDING PROTEIN"/>
    <property type="match status" value="1"/>
</dbReference>
<dbReference type="OrthoDB" id="9794935at2"/>
<proteinExistence type="predicted"/>
<evidence type="ECO:0000313" key="1">
    <source>
        <dbReference type="EMBL" id="TCL37389.1"/>
    </source>
</evidence>
<dbReference type="Gene3D" id="2.30.110.10">
    <property type="entry name" value="Electron Transport, Fmn-binding Protein, Chain A"/>
    <property type="match status" value="1"/>
</dbReference>
<dbReference type="RefSeq" id="WP_132079897.1">
    <property type="nucleotide sequence ID" value="NZ_SLUI01000006.1"/>
</dbReference>
<comment type="caution">
    <text evidence="1">The sequence shown here is derived from an EMBL/GenBank/DDBJ whole genome shotgun (WGS) entry which is preliminary data.</text>
</comment>
<dbReference type="InterPro" id="IPR024747">
    <property type="entry name" value="Pyridox_Oxase-rel"/>
</dbReference>
<reference evidence="1 2" key="1">
    <citation type="submission" date="2019-03" db="EMBL/GenBank/DDBJ databases">
        <title>Genomic Encyclopedia of Type Strains, Phase IV (KMG-IV): sequencing the most valuable type-strain genomes for metagenomic binning, comparative biology and taxonomic classification.</title>
        <authorList>
            <person name="Goeker M."/>
        </authorList>
    </citation>
    <scope>NUCLEOTIDE SEQUENCE [LARGE SCALE GENOMIC DNA]</scope>
    <source>
        <strain evidence="1 2">DSM 15969</strain>
    </source>
</reference>
<organism evidence="1 2">
    <name type="scientific">Anaerospora hongkongensis</name>
    <dbReference type="NCBI Taxonomy" id="244830"/>
    <lineage>
        <taxon>Bacteria</taxon>
        <taxon>Bacillati</taxon>
        <taxon>Bacillota</taxon>
        <taxon>Negativicutes</taxon>
        <taxon>Selenomonadales</taxon>
        <taxon>Sporomusaceae</taxon>
        <taxon>Anaerospora</taxon>
    </lineage>
</organism>